<accession>A0A059CYT0</accession>
<protein>
    <recommendedName>
        <fullName evidence="10">Bidirectional sugar transporter SWEET</fullName>
    </recommendedName>
</protein>
<dbReference type="FunCoup" id="A0A059CYT0">
    <property type="interactions" value="565"/>
</dbReference>
<comment type="caution">
    <text evidence="10">Lacks conserved residue(s) required for the propagation of feature annotation.</text>
</comment>
<feature type="transmembrane region" description="Helical" evidence="10">
    <location>
        <begin position="24"/>
        <end position="42"/>
    </location>
</feature>
<evidence type="ECO:0000256" key="7">
    <source>
        <dbReference type="ARBA" id="ARBA00022737"/>
    </source>
</evidence>
<evidence type="ECO:0000256" key="4">
    <source>
        <dbReference type="ARBA" id="ARBA00022475"/>
    </source>
</evidence>
<feature type="transmembrane region" description="Helical" evidence="10">
    <location>
        <begin position="48"/>
        <end position="70"/>
    </location>
</feature>
<keyword evidence="5 10" id="KW-0762">Sugar transport</keyword>
<dbReference type="PANTHER" id="PTHR10791:SF165">
    <property type="entry name" value="BIDIRECTIONAL SUGAR TRANSPORTER SWEET10"/>
    <property type="match status" value="1"/>
</dbReference>
<feature type="transmembrane region" description="Helical" evidence="10">
    <location>
        <begin position="82"/>
        <end position="102"/>
    </location>
</feature>
<feature type="transmembrane region" description="Helical" evidence="10">
    <location>
        <begin position="169"/>
        <end position="190"/>
    </location>
</feature>
<feature type="non-terminal residue" evidence="11">
    <location>
        <position position="236"/>
    </location>
</feature>
<evidence type="ECO:0000256" key="1">
    <source>
        <dbReference type="ARBA" id="ARBA00004651"/>
    </source>
</evidence>
<evidence type="ECO:0000313" key="11">
    <source>
        <dbReference type="EMBL" id="KCW83110.1"/>
    </source>
</evidence>
<dbReference type="GO" id="GO:0051119">
    <property type="term" value="F:sugar transmembrane transporter activity"/>
    <property type="evidence" value="ECO:0000318"/>
    <property type="project" value="GO_Central"/>
</dbReference>
<dbReference type="InterPro" id="IPR004316">
    <property type="entry name" value="SWEET_rpt"/>
</dbReference>
<evidence type="ECO:0000256" key="3">
    <source>
        <dbReference type="ARBA" id="ARBA00022448"/>
    </source>
</evidence>
<name>A0A059CYT0_EUCGR</name>
<evidence type="ECO:0000256" key="8">
    <source>
        <dbReference type="ARBA" id="ARBA00022989"/>
    </source>
</evidence>
<keyword evidence="3 10" id="KW-0813">Transport</keyword>
<keyword evidence="8 10" id="KW-1133">Transmembrane helix</keyword>
<keyword evidence="9 10" id="KW-0472">Membrane</keyword>
<organism evidence="11">
    <name type="scientific">Eucalyptus grandis</name>
    <name type="common">Flooded gum</name>
    <dbReference type="NCBI Taxonomy" id="71139"/>
    <lineage>
        <taxon>Eukaryota</taxon>
        <taxon>Viridiplantae</taxon>
        <taxon>Streptophyta</taxon>
        <taxon>Embryophyta</taxon>
        <taxon>Tracheophyta</taxon>
        <taxon>Spermatophyta</taxon>
        <taxon>Magnoliopsida</taxon>
        <taxon>eudicotyledons</taxon>
        <taxon>Gunneridae</taxon>
        <taxon>Pentapetalae</taxon>
        <taxon>rosids</taxon>
        <taxon>malvids</taxon>
        <taxon>Myrtales</taxon>
        <taxon>Myrtaceae</taxon>
        <taxon>Myrtoideae</taxon>
        <taxon>Eucalypteae</taxon>
        <taxon>Eucalyptus</taxon>
    </lineage>
</organism>
<proteinExistence type="inferred from homology"/>
<sequence length="236" mass="26522">MTFLAPLPTFYGIYKSKSTQGVQSIPRVLSLLSAMLLLYYGLVKKDVLHITINEIGCVIETAYVAAYLIYASKNDKVLTLKLFLIMNVLGYGVVLSTTFFLSKGAKRAWIIGWICMTFSLRVFVAPLCILKKVIKTRSVELMPITLSIFLTLGAIVWFFYGFLLKDFFIAVPNVLGFVLGVIQMVLYAIYKKNANTVEVERNSQQQEPREEIIDVMKLSAAACPENKPVLPTQLKD</sequence>
<dbReference type="Gene3D" id="1.20.1280.290">
    <property type="match status" value="2"/>
</dbReference>
<dbReference type="InterPro" id="IPR047664">
    <property type="entry name" value="SWEET"/>
</dbReference>
<gene>
    <name evidence="11" type="ORF">EUGRSUZ_B00066</name>
</gene>
<evidence type="ECO:0000256" key="5">
    <source>
        <dbReference type="ARBA" id="ARBA00022597"/>
    </source>
</evidence>
<evidence type="ECO:0000256" key="10">
    <source>
        <dbReference type="RuleBase" id="RU910715"/>
    </source>
</evidence>
<dbReference type="Gramene" id="KCW83110">
    <property type="protein sequence ID" value="KCW83110"/>
    <property type="gene ID" value="EUGRSUZ_B00066"/>
</dbReference>
<dbReference type="Pfam" id="PF03083">
    <property type="entry name" value="MtN3_slv"/>
    <property type="match status" value="2"/>
</dbReference>
<dbReference type="EMBL" id="KK198754">
    <property type="protein sequence ID" value="KCW83110.1"/>
    <property type="molecule type" value="Genomic_DNA"/>
</dbReference>
<keyword evidence="4" id="KW-1003">Cell membrane</keyword>
<dbReference type="InParanoid" id="A0A059CYT0"/>
<dbReference type="GO" id="GO:0016020">
    <property type="term" value="C:membrane"/>
    <property type="evidence" value="ECO:0000318"/>
    <property type="project" value="GO_Central"/>
</dbReference>
<reference evidence="11" key="1">
    <citation type="submission" date="2013-07" db="EMBL/GenBank/DDBJ databases">
        <title>The genome of Eucalyptus grandis.</title>
        <authorList>
            <person name="Schmutz J."/>
            <person name="Hayes R."/>
            <person name="Myburg A."/>
            <person name="Tuskan G."/>
            <person name="Grattapaglia D."/>
            <person name="Rokhsar D.S."/>
        </authorList>
    </citation>
    <scope>NUCLEOTIDE SEQUENCE</scope>
    <source>
        <tissue evidence="11">Leaf extractions</tissue>
    </source>
</reference>
<comment type="function">
    <text evidence="10">Mediates both low-affinity uptake and efflux of sugar across the membrane.</text>
</comment>
<dbReference type="GO" id="GO:0005886">
    <property type="term" value="C:plasma membrane"/>
    <property type="evidence" value="ECO:0007669"/>
    <property type="project" value="UniProtKB-SubCell"/>
</dbReference>
<evidence type="ECO:0000256" key="2">
    <source>
        <dbReference type="ARBA" id="ARBA00007809"/>
    </source>
</evidence>
<comment type="similarity">
    <text evidence="2 10">Belongs to the SWEET sugar transporter family.</text>
</comment>
<keyword evidence="6 10" id="KW-0812">Transmembrane</keyword>
<dbReference type="OMA" id="TINEIGC"/>
<comment type="subcellular location">
    <subcellularLocation>
        <location evidence="1">Cell membrane</location>
        <topology evidence="1">Multi-pass membrane protein</topology>
    </subcellularLocation>
</comment>
<dbReference type="GO" id="GO:0008643">
    <property type="term" value="P:carbohydrate transport"/>
    <property type="evidence" value="ECO:0000318"/>
    <property type="project" value="GO_Central"/>
</dbReference>
<keyword evidence="7" id="KW-0677">Repeat</keyword>
<feature type="transmembrane region" description="Helical" evidence="10">
    <location>
        <begin position="141"/>
        <end position="163"/>
    </location>
</feature>
<dbReference type="PANTHER" id="PTHR10791">
    <property type="entry name" value="RAG1-ACTIVATING PROTEIN 1"/>
    <property type="match status" value="1"/>
</dbReference>
<feature type="transmembrane region" description="Helical" evidence="10">
    <location>
        <begin position="108"/>
        <end position="129"/>
    </location>
</feature>
<dbReference type="FunFam" id="1.20.1280.290:FF:000003">
    <property type="entry name" value="Bidirectional sugar transporter SWEET"/>
    <property type="match status" value="1"/>
</dbReference>
<evidence type="ECO:0000256" key="9">
    <source>
        <dbReference type="ARBA" id="ARBA00023136"/>
    </source>
</evidence>
<evidence type="ECO:0000256" key="6">
    <source>
        <dbReference type="ARBA" id="ARBA00022692"/>
    </source>
</evidence>
<dbReference type="AlphaFoldDB" id="A0A059CYT0"/>